<dbReference type="OrthoDB" id="539213at2759"/>
<dbReference type="PROSITE" id="PS00028">
    <property type="entry name" value="ZINC_FINGER_C2H2_1"/>
    <property type="match status" value="1"/>
</dbReference>
<feature type="coiled-coil region" evidence="3">
    <location>
        <begin position="650"/>
        <end position="684"/>
    </location>
</feature>
<protein>
    <submittedName>
        <fullName evidence="7">Ankyrin 2,3/unc44</fullName>
    </submittedName>
</protein>
<dbReference type="PROSITE" id="PS50096">
    <property type="entry name" value="IQ"/>
    <property type="match status" value="1"/>
</dbReference>
<evidence type="ECO:0000256" key="1">
    <source>
        <dbReference type="PROSITE-ProRule" id="PRU00023"/>
    </source>
</evidence>
<feature type="compositionally biased region" description="Basic and acidic residues" evidence="4">
    <location>
        <begin position="1357"/>
        <end position="1371"/>
    </location>
</feature>
<keyword evidence="3" id="KW-0175">Coiled coil</keyword>
<dbReference type="InterPro" id="IPR013087">
    <property type="entry name" value="Znf_C2H2_type"/>
</dbReference>
<dbReference type="SUPFAM" id="SSF56112">
    <property type="entry name" value="Protein kinase-like (PK-like)"/>
    <property type="match status" value="1"/>
</dbReference>
<evidence type="ECO:0000313" key="7">
    <source>
        <dbReference type="EMBL" id="OQS07217.1"/>
    </source>
</evidence>
<dbReference type="InterPro" id="IPR000719">
    <property type="entry name" value="Prot_kinase_dom"/>
</dbReference>
<dbReference type="STRING" id="74557.A0A1W0AA74"/>
<dbReference type="InterPro" id="IPR039323">
    <property type="entry name" value="ANKRD_45/46/60"/>
</dbReference>
<organism evidence="7 8">
    <name type="scientific">Thraustotheca clavata</name>
    <dbReference type="NCBI Taxonomy" id="74557"/>
    <lineage>
        <taxon>Eukaryota</taxon>
        <taxon>Sar</taxon>
        <taxon>Stramenopiles</taxon>
        <taxon>Oomycota</taxon>
        <taxon>Saprolegniomycetes</taxon>
        <taxon>Saprolegniales</taxon>
        <taxon>Achlyaceae</taxon>
        <taxon>Thraustotheca</taxon>
    </lineage>
</organism>
<dbReference type="Pfam" id="PF00069">
    <property type="entry name" value="Pkinase"/>
    <property type="match status" value="1"/>
</dbReference>
<dbReference type="Gene3D" id="1.10.510.10">
    <property type="entry name" value="Transferase(Phosphotransferase) domain 1"/>
    <property type="match status" value="1"/>
</dbReference>
<feature type="repeat" description="ANK" evidence="1">
    <location>
        <begin position="144"/>
        <end position="176"/>
    </location>
</feature>
<keyword evidence="2" id="KW-0479">Metal-binding</keyword>
<dbReference type="Pfam" id="PF13815">
    <property type="entry name" value="Dzip-like_N"/>
    <property type="match status" value="1"/>
</dbReference>
<evidence type="ECO:0000259" key="5">
    <source>
        <dbReference type="PROSITE" id="PS50011"/>
    </source>
</evidence>
<dbReference type="Pfam" id="PF13637">
    <property type="entry name" value="Ank_4"/>
    <property type="match status" value="1"/>
</dbReference>
<dbReference type="GO" id="GO:0008270">
    <property type="term" value="F:zinc ion binding"/>
    <property type="evidence" value="ECO:0007669"/>
    <property type="project" value="UniProtKB-KW"/>
</dbReference>
<dbReference type="SMART" id="SM00248">
    <property type="entry name" value="ANK"/>
    <property type="match status" value="7"/>
</dbReference>
<dbReference type="Gene3D" id="3.30.160.60">
    <property type="entry name" value="Classic Zinc Finger"/>
    <property type="match status" value="1"/>
</dbReference>
<feature type="repeat" description="ANK" evidence="1">
    <location>
        <begin position="78"/>
        <end position="110"/>
    </location>
</feature>
<feature type="repeat" description="ANK" evidence="1">
    <location>
        <begin position="111"/>
        <end position="143"/>
    </location>
</feature>
<dbReference type="GO" id="GO:0004672">
    <property type="term" value="F:protein kinase activity"/>
    <property type="evidence" value="ECO:0007669"/>
    <property type="project" value="InterPro"/>
</dbReference>
<dbReference type="InterPro" id="IPR011009">
    <property type="entry name" value="Kinase-like_dom_sf"/>
</dbReference>
<feature type="repeat" description="ANK" evidence="1">
    <location>
        <begin position="177"/>
        <end position="209"/>
    </location>
</feature>
<dbReference type="PROSITE" id="PS50011">
    <property type="entry name" value="PROTEIN_KINASE_DOM"/>
    <property type="match status" value="1"/>
</dbReference>
<dbReference type="Proteomes" id="UP000243217">
    <property type="component" value="Unassembled WGS sequence"/>
</dbReference>
<evidence type="ECO:0000256" key="3">
    <source>
        <dbReference type="SAM" id="Coils"/>
    </source>
</evidence>
<evidence type="ECO:0000256" key="2">
    <source>
        <dbReference type="PROSITE-ProRule" id="PRU00042"/>
    </source>
</evidence>
<feature type="domain" description="Protein kinase" evidence="5">
    <location>
        <begin position="282"/>
        <end position="544"/>
    </location>
</feature>
<feature type="region of interest" description="Disordered" evidence="4">
    <location>
        <begin position="965"/>
        <end position="995"/>
    </location>
</feature>
<feature type="repeat" description="ANK" evidence="1">
    <location>
        <begin position="210"/>
        <end position="242"/>
    </location>
</feature>
<dbReference type="Pfam" id="PF12796">
    <property type="entry name" value="Ank_2"/>
    <property type="match status" value="2"/>
</dbReference>
<evidence type="ECO:0000256" key="4">
    <source>
        <dbReference type="SAM" id="MobiDB-lite"/>
    </source>
</evidence>
<dbReference type="PROSITE" id="PS50297">
    <property type="entry name" value="ANK_REP_REGION"/>
    <property type="match status" value="3"/>
</dbReference>
<dbReference type="PANTHER" id="PTHR22677">
    <property type="entry name" value="ANKYRIN REPEAT DOMAIN-CONTAINING PROTEIN 60"/>
    <property type="match status" value="1"/>
</dbReference>
<name>A0A1W0AA74_9STRA</name>
<keyword evidence="1" id="KW-0040">ANK repeat</keyword>
<dbReference type="Gene3D" id="1.25.40.20">
    <property type="entry name" value="Ankyrin repeat-containing domain"/>
    <property type="match status" value="2"/>
</dbReference>
<dbReference type="InterPro" id="IPR036770">
    <property type="entry name" value="Ankyrin_rpt-contain_sf"/>
</dbReference>
<dbReference type="InterPro" id="IPR032714">
    <property type="entry name" value="DZIP1_N"/>
</dbReference>
<dbReference type="GO" id="GO:0005524">
    <property type="term" value="F:ATP binding"/>
    <property type="evidence" value="ECO:0007669"/>
    <property type="project" value="InterPro"/>
</dbReference>
<feature type="coiled-coil region" evidence="3">
    <location>
        <begin position="907"/>
        <end position="941"/>
    </location>
</feature>
<dbReference type="PANTHER" id="PTHR22677:SF4">
    <property type="entry name" value="USHER SYNDROME TYPE-1G PROTEIN-LIKE PROTEIN"/>
    <property type="match status" value="1"/>
</dbReference>
<keyword evidence="2" id="KW-0862">Zinc</keyword>
<evidence type="ECO:0000259" key="6">
    <source>
        <dbReference type="PROSITE" id="PS50157"/>
    </source>
</evidence>
<evidence type="ECO:0000313" key="8">
    <source>
        <dbReference type="Proteomes" id="UP000243217"/>
    </source>
</evidence>
<proteinExistence type="predicted"/>
<dbReference type="Gene3D" id="3.30.200.20">
    <property type="entry name" value="Phosphorylase Kinase, domain 1"/>
    <property type="match status" value="1"/>
</dbReference>
<sequence length="1685" mass="188049">MSQIRANAYDWLLSCDTNIACRRAFVCTCYDNKTISPMGFKWFGLGKGRQLVQAAKDGDVDQVRALLRKNANPNSKKAGSTALFNAASAGYVSIVMMLVEAKTDVNKPTSLGEYPIYIAAANGHAEIVQILISAKAHVDKCKRDGETALYIAAANGQTRIVEMLIAAKADLNKPNKMGDVPIKIAAQGGYLEIVHRLIAAKANVNKCDDLGFSAIYAAAQNGDEDIVQLLIDSEADMDPSKNFNPVHVATANGHRHIAKMIQQAIRGAAAKKALQHVPREELPRIEYLGSGAQGYVYKSDYHNQTVAVKVFLRRNKASIPILDKEFDLISRLESPNIVQPIVVFRENPNEPLQIVSEYMDGGNLATYLHAKRKHQPTQFEFSTVELAMAITKGIFDLHKNGVLHRNLKTSNILLSSTGQHVKLSDVGIPPLLDFNRMTDAIGTAYWVAPEVLAGEEATEASDIYSLGIVMTEIETLQRPYWNVNKTVWDIIEDVKRGDIRSELMPDCPPSYRKVVEGCLKRDPIERPDALQVMECFVFAVHGNYIVDAGTFDDFEAFVPAVVVAAAGYVIFEDKIIIPLLMMAFERRLLEMDWKLVEAFDLERVDADLLQEMVPSLTYALVTEVMCTSPRLTCKLICILQLVIEMFIRCRKQDAFDVQQLQEELENAANQRDSYRLRLKETQTDLKVVKGHLARSNTLLKSCGHVLRAHGCSPHAIAALEALLSTPLAANAEINAKVAHLCAFCGKAFASQDYLLKHIERRHPSSTENPEIDDTIIYSKQHRARSKPEFTDYQELLSKLENMLSQHDVSIRNVAAEETAKLQSLQSELAIENSIKTELNLARAAVTSRLDDAQKQLSLVMEEKEEALRQLLELKDEIAHLKKKQSIAPLPPTEVIVNVPDVKDRLTIERLEAIVGQSKEALAEARLDMKELHEKYDSLLVTHERCKYELASVQAQLEKSLLLQKTPKQTSNQDCQTESSKMTEIGSQTDQPTTPNQQLPVVEQVCQTSQIVTIFSEASCQTDPIAHTTKNIQFPAIIVPATLPKECEPIQVKIQVSTPEIPEPNVTPISPPIVQEKVCPPPPKSSPQVTLPKEGLPPQQELSISDEKANDVQITPALQRYPIERRPYITSVWPHTPEAIDNRIKEHLDKLDSICEEYAIPKTSSGLSELQETVATTKYKGHLYVLKPEVLERMVEIEKKTRALLEAEWIPAEKTRQDNINRIKSRIENMDQVQNEWIAQILKQKEAQPKTTLSKVLLNTGSSNSIINSASAQEVKPLIKNLPKEFTISVDASNIDSNSAAKTSSMQQQTHFQQSAFTLVKLVASHQEKKYSPSDVTKDIKLDQSDIVCHEYSSNQASKDELKTDTKNESKYEPPPSKTSPASRVIIVGKPSAESRKVDEPSTPQTMTPVKEDAMENTTISTTILQQTNHEQDLLRTQEIAFTKAEEQTEVKSTEKEVVLSESYEENEDTNIPSITIGDDLPGEKMIHEVEESSVNISPTQSLNEDPPTREHNEIIQSEEEIIALEEEDIEEVELSTNLYSPTQSLQEAIPTIEQSEAIKSDDDSSVISSLNSLEDSKQSSHPQFFSAVESIDEEEKPSPVVHQKISLRDSIKHQPRVQMSKPPTKTAFSIKANDNRWGLDDNTSFASLSHNTGHSLANDGTLSISYQHSSIHVEFDEDLEEEKLE</sequence>
<dbReference type="SUPFAM" id="SSF48403">
    <property type="entry name" value="Ankyrin repeat"/>
    <property type="match status" value="1"/>
</dbReference>
<reference evidence="7 8" key="1">
    <citation type="journal article" date="2014" name="Genome Biol. Evol.">
        <title>The secreted proteins of Achlya hypogyna and Thraustotheca clavata identify the ancestral oomycete secretome and reveal gene acquisitions by horizontal gene transfer.</title>
        <authorList>
            <person name="Misner I."/>
            <person name="Blouin N."/>
            <person name="Leonard G."/>
            <person name="Richards T.A."/>
            <person name="Lane C.E."/>
        </authorList>
    </citation>
    <scope>NUCLEOTIDE SEQUENCE [LARGE SCALE GENOMIC DNA]</scope>
    <source>
        <strain evidence="7 8">ATCC 34112</strain>
    </source>
</reference>
<dbReference type="PROSITE" id="PS50157">
    <property type="entry name" value="ZINC_FINGER_C2H2_2"/>
    <property type="match status" value="1"/>
</dbReference>
<dbReference type="PROSITE" id="PS50088">
    <property type="entry name" value="ANK_REPEAT"/>
    <property type="match status" value="5"/>
</dbReference>
<feature type="region of interest" description="Disordered" evidence="4">
    <location>
        <begin position="1078"/>
        <end position="1098"/>
    </location>
</feature>
<feature type="domain" description="C2H2-type" evidence="6">
    <location>
        <begin position="739"/>
        <end position="767"/>
    </location>
</feature>
<keyword evidence="2" id="KW-0863">Zinc-finger</keyword>
<comment type="caution">
    <text evidence="7">The sequence shown here is derived from an EMBL/GenBank/DDBJ whole genome shotgun (WGS) entry which is preliminary data.</text>
</comment>
<dbReference type="EMBL" id="JNBS01000264">
    <property type="protein sequence ID" value="OQS07217.1"/>
    <property type="molecule type" value="Genomic_DNA"/>
</dbReference>
<feature type="region of interest" description="Disordered" evidence="4">
    <location>
        <begin position="1350"/>
        <end position="1382"/>
    </location>
</feature>
<keyword evidence="8" id="KW-1185">Reference proteome</keyword>
<dbReference type="InterPro" id="IPR002110">
    <property type="entry name" value="Ankyrin_rpt"/>
</dbReference>
<accession>A0A1W0AA74</accession>
<feature type="region of interest" description="Disordered" evidence="4">
    <location>
        <begin position="1452"/>
        <end position="1477"/>
    </location>
</feature>
<gene>
    <name evidence="7" type="ORF">THRCLA_00780</name>
</gene>
<feature type="coiled-coil region" evidence="3">
    <location>
        <begin position="849"/>
        <end position="883"/>
    </location>
</feature>